<dbReference type="AlphaFoldDB" id="A0A5J4Z0P0"/>
<dbReference type="Pfam" id="PF03853">
    <property type="entry name" value="YjeF_N"/>
    <property type="match status" value="1"/>
</dbReference>
<name>A0A5J4Z0P0_PORPP</name>
<evidence type="ECO:0000313" key="3">
    <source>
        <dbReference type="EMBL" id="KAA8496682.1"/>
    </source>
</evidence>
<reference evidence="4" key="1">
    <citation type="journal article" date="2019" name="Nat. Commun.">
        <title>Expansion of phycobilisome linker gene families in mesophilic red algae.</title>
        <authorList>
            <person name="Lee J."/>
            <person name="Kim D."/>
            <person name="Bhattacharya D."/>
            <person name="Yoon H.S."/>
        </authorList>
    </citation>
    <scope>NUCLEOTIDE SEQUENCE [LARGE SCALE GENOMIC DNA]</scope>
    <source>
        <strain evidence="4">CCMP 1328</strain>
    </source>
</reference>
<feature type="domain" description="YjeF N-terminal" evidence="2">
    <location>
        <begin position="74"/>
        <end position="323"/>
    </location>
</feature>
<dbReference type="Proteomes" id="UP000324585">
    <property type="component" value="Unassembled WGS sequence"/>
</dbReference>
<protein>
    <submittedName>
        <fullName evidence="3">NAD(P)H-hydrate epimerase</fullName>
    </submittedName>
</protein>
<accession>A0A5J4Z0P0</accession>
<evidence type="ECO:0000313" key="4">
    <source>
        <dbReference type="Proteomes" id="UP000324585"/>
    </source>
</evidence>
<proteinExistence type="predicted"/>
<feature type="region of interest" description="Disordered" evidence="1">
    <location>
        <begin position="45"/>
        <end position="68"/>
    </location>
</feature>
<gene>
    <name evidence="3" type="ORF">FVE85_0411</name>
</gene>
<comment type="caution">
    <text evidence="3">The sequence shown here is derived from an EMBL/GenBank/DDBJ whole genome shotgun (WGS) entry which is preliminary data.</text>
</comment>
<evidence type="ECO:0000259" key="2">
    <source>
        <dbReference type="PROSITE" id="PS51385"/>
    </source>
</evidence>
<keyword evidence="4" id="KW-1185">Reference proteome</keyword>
<dbReference type="SUPFAM" id="SSF64153">
    <property type="entry name" value="YjeF N-terminal domain-like"/>
    <property type="match status" value="1"/>
</dbReference>
<dbReference type="InterPro" id="IPR004443">
    <property type="entry name" value="YjeF_N_dom"/>
</dbReference>
<sequence length="387" mass="42120">MWAFTGSATNSARPSRRVWHRYDAVCRRGRRGSASSHGGVRSPLLCANEASSSGTSESTRNGKRNVKLPTPKVISARDARAAFAQLGGTGSAWRAFVNESASACVTALEASVFAFHECYSCVILCGRERLSGAVGLALASALKKSPAREHFGVAVVSVTPLDCTGDMCVQEEWQRLMEIAVNDGVDFMDDLPATFEFYYDLVIDAMCGTEQGDMEDALSASSLSPPSPQRTEQLSSLIDVLSSCEKPLACIDIPAGWDQENGPSAQDVLDDHFLKPDVLISLGAPKRPVRFFNGAWHFVASSRAQMALEKYLKDLGSDSGPASGLDFYEVDPELQYHLISSDLTKLRWGTDTGQIYGGGFMATTFTKKPRRKWIDVDETDDLFDDLD</sequence>
<dbReference type="PROSITE" id="PS51385">
    <property type="entry name" value="YJEF_N"/>
    <property type="match status" value="1"/>
</dbReference>
<evidence type="ECO:0000256" key="1">
    <source>
        <dbReference type="SAM" id="MobiDB-lite"/>
    </source>
</evidence>
<organism evidence="3 4">
    <name type="scientific">Porphyridium purpureum</name>
    <name type="common">Red alga</name>
    <name type="synonym">Porphyridium cruentum</name>
    <dbReference type="NCBI Taxonomy" id="35688"/>
    <lineage>
        <taxon>Eukaryota</taxon>
        <taxon>Rhodophyta</taxon>
        <taxon>Bangiophyceae</taxon>
        <taxon>Porphyridiales</taxon>
        <taxon>Porphyridiaceae</taxon>
        <taxon>Porphyridium</taxon>
    </lineage>
</organism>
<feature type="compositionally biased region" description="Polar residues" evidence="1">
    <location>
        <begin position="49"/>
        <end position="59"/>
    </location>
</feature>
<dbReference type="Gene3D" id="3.40.50.10260">
    <property type="entry name" value="YjeF N-terminal domain"/>
    <property type="match status" value="1"/>
</dbReference>
<dbReference type="EMBL" id="VRMN01000002">
    <property type="protein sequence ID" value="KAA8496682.1"/>
    <property type="molecule type" value="Genomic_DNA"/>
</dbReference>
<dbReference type="InterPro" id="IPR036652">
    <property type="entry name" value="YjeF_N_dom_sf"/>
</dbReference>
<dbReference type="OrthoDB" id="4328at2759"/>